<keyword evidence="1" id="KW-0812">Transmembrane</keyword>
<comment type="caution">
    <text evidence="2">The sequence shown here is derived from an EMBL/GenBank/DDBJ whole genome shotgun (WGS) entry which is preliminary data.</text>
</comment>
<organism evidence="2 3">
    <name type="scientific">Neobacillus piezotolerans</name>
    <dbReference type="NCBI Taxonomy" id="2259171"/>
    <lineage>
        <taxon>Bacteria</taxon>
        <taxon>Bacillati</taxon>
        <taxon>Bacillota</taxon>
        <taxon>Bacilli</taxon>
        <taxon>Bacillales</taxon>
        <taxon>Bacillaceae</taxon>
        <taxon>Neobacillus</taxon>
    </lineage>
</organism>
<evidence type="ECO:0000313" key="3">
    <source>
        <dbReference type="Proteomes" id="UP000257144"/>
    </source>
</evidence>
<feature type="transmembrane region" description="Helical" evidence="1">
    <location>
        <begin position="185"/>
        <end position="203"/>
    </location>
</feature>
<feature type="transmembrane region" description="Helical" evidence="1">
    <location>
        <begin position="162"/>
        <end position="179"/>
    </location>
</feature>
<proteinExistence type="predicted"/>
<keyword evidence="3" id="KW-1185">Reference proteome</keyword>
<evidence type="ECO:0000256" key="1">
    <source>
        <dbReference type="SAM" id="Phobius"/>
    </source>
</evidence>
<feature type="transmembrane region" description="Helical" evidence="1">
    <location>
        <begin position="12"/>
        <end position="30"/>
    </location>
</feature>
<feature type="transmembrane region" description="Helical" evidence="1">
    <location>
        <begin position="82"/>
        <end position="102"/>
    </location>
</feature>
<accession>A0A3D8GQU7</accession>
<dbReference type="AlphaFoldDB" id="A0A3D8GQU7"/>
<dbReference type="EMBL" id="QNQT01000004">
    <property type="protein sequence ID" value="RDU36651.1"/>
    <property type="molecule type" value="Genomic_DNA"/>
</dbReference>
<evidence type="ECO:0008006" key="4">
    <source>
        <dbReference type="Google" id="ProtNLM"/>
    </source>
</evidence>
<name>A0A3D8GQU7_9BACI</name>
<protein>
    <recommendedName>
        <fullName evidence="4">DUF4386 domain-containing protein</fullName>
    </recommendedName>
</protein>
<dbReference type="Proteomes" id="UP000257144">
    <property type="component" value="Unassembled WGS sequence"/>
</dbReference>
<evidence type="ECO:0000313" key="2">
    <source>
        <dbReference type="EMBL" id="RDU36651.1"/>
    </source>
</evidence>
<sequence>MKENIQRSFASTIGGIFFILSAVVQIVALFGPPLAGDIEFLDWVLERPGYTLFFTFVVLAITLFNVPALIGATHRVIGRGKWLAYIGSTMALIGNFFFIILVTEALSYRGMATLDREPMAEFMQWTFDTPIYFVPHLLYLLFFYIGMIILTIGLYKARLASFWLVAAAISQIVAGILDLGAAQEYVQGIVILAVFGGIGHTLIKNPQKEIVSAESTIIDVQ</sequence>
<gene>
    <name evidence="2" type="ORF">DRW41_11365</name>
</gene>
<feature type="transmembrane region" description="Helical" evidence="1">
    <location>
        <begin position="50"/>
        <end position="70"/>
    </location>
</feature>
<keyword evidence="1" id="KW-1133">Transmembrane helix</keyword>
<dbReference type="OrthoDB" id="2855067at2"/>
<dbReference type="RefSeq" id="WP_115452123.1">
    <property type="nucleotide sequence ID" value="NZ_QNQT01000004.1"/>
</dbReference>
<keyword evidence="1" id="KW-0472">Membrane</keyword>
<feature type="transmembrane region" description="Helical" evidence="1">
    <location>
        <begin position="131"/>
        <end position="155"/>
    </location>
</feature>
<reference evidence="2 3" key="1">
    <citation type="submission" date="2018-07" db="EMBL/GenBank/DDBJ databases">
        <title>Bacillus sp. YLB-04 draft genome sequence.</title>
        <authorList>
            <person name="Yu L."/>
            <person name="Tang X."/>
        </authorList>
    </citation>
    <scope>NUCLEOTIDE SEQUENCE [LARGE SCALE GENOMIC DNA]</scope>
    <source>
        <strain evidence="2 3">YLB-04</strain>
    </source>
</reference>